<comment type="catalytic activity">
    <reaction evidence="4">
        <text>a long-chain fatty acyl-CoA + 2 NADPH + 2 H(+) = a long-chain primary fatty alcohol + 2 NADP(+) + CoA</text>
        <dbReference type="Rhea" id="RHEA:52716"/>
        <dbReference type="ChEBI" id="CHEBI:15378"/>
        <dbReference type="ChEBI" id="CHEBI:57287"/>
        <dbReference type="ChEBI" id="CHEBI:57783"/>
        <dbReference type="ChEBI" id="CHEBI:58349"/>
        <dbReference type="ChEBI" id="CHEBI:77396"/>
        <dbReference type="ChEBI" id="CHEBI:83139"/>
        <dbReference type="EC" id="1.2.1.84"/>
    </reaction>
</comment>
<dbReference type="EC" id="1.2.1.84" evidence="4"/>
<keyword evidence="4" id="KW-0521">NADP</keyword>
<evidence type="ECO:0000256" key="2">
    <source>
        <dbReference type="ARBA" id="ARBA00022516"/>
    </source>
</evidence>
<evidence type="ECO:0000259" key="5">
    <source>
        <dbReference type="Pfam" id="PF03015"/>
    </source>
</evidence>
<dbReference type="RefSeq" id="XP_017875568.1">
    <property type="nucleotide sequence ID" value="XM_018020079.2"/>
</dbReference>
<keyword evidence="3 4" id="KW-0443">Lipid metabolism</keyword>
<keyword evidence="4" id="KW-0560">Oxidoreductase</keyword>
<dbReference type="InterPro" id="IPR036291">
    <property type="entry name" value="NAD(P)-bd_dom_sf"/>
</dbReference>
<dbReference type="InterPro" id="IPR033640">
    <property type="entry name" value="FAR_C"/>
</dbReference>
<dbReference type="GeneID" id="108622291"/>
<dbReference type="Gene3D" id="3.40.50.720">
    <property type="entry name" value="NAD(P)-binding Rossmann-like Domain"/>
    <property type="match status" value="1"/>
</dbReference>
<evidence type="ECO:0000256" key="4">
    <source>
        <dbReference type="RuleBase" id="RU363097"/>
    </source>
</evidence>
<dbReference type="Pfam" id="PF03015">
    <property type="entry name" value="Sterile"/>
    <property type="match status" value="1"/>
</dbReference>
<dbReference type="Proteomes" id="UP000694925">
    <property type="component" value="Unplaced"/>
</dbReference>
<evidence type="ECO:0000256" key="3">
    <source>
        <dbReference type="ARBA" id="ARBA00023098"/>
    </source>
</evidence>
<feature type="transmembrane region" description="Helical" evidence="4">
    <location>
        <begin position="380"/>
        <end position="400"/>
    </location>
</feature>
<keyword evidence="4" id="KW-0812">Transmembrane</keyword>
<protein>
    <recommendedName>
        <fullName evidence="4">Fatty acyl-CoA reductase</fullName>
        <ecNumber evidence="4">1.2.1.84</ecNumber>
    </recommendedName>
</protein>
<dbReference type="InterPro" id="IPR013120">
    <property type="entry name" value="FAR_NAD-bd"/>
</dbReference>
<feature type="domain" description="Thioester reductase (TE)" evidence="6">
    <location>
        <begin position="16"/>
        <end position="112"/>
    </location>
</feature>
<proteinExistence type="inferred from homology"/>
<dbReference type="GO" id="GO:0005777">
    <property type="term" value="C:peroxisome"/>
    <property type="evidence" value="ECO:0007669"/>
    <property type="project" value="TreeGrafter"/>
</dbReference>
<comment type="similarity">
    <text evidence="1 4">Belongs to the fatty acyl-CoA reductase family.</text>
</comment>
<accession>A0AAJ7N3B2</accession>
<feature type="transmembrane region" description="Helical" evidence="4">
    <location>
        <begin position="272"/>
        <end position="298"/>
    </location>
</feature>
<dbReference type="PANTHER" id="PTHR11011:SF45">
    <property type="entry name" value="FATTY ACYL-COA REDUCTASE CG8306-RELATED"/>
    <property type="match status" value="1"/>
</dbReference>
<dbReference type="Pfam" id="PF07993">
    <property type="entry name" value="NAD_binding_4"/>
    <property type="match status" value="1"/>
</dbReference>
<dbReference type="InterPro" id="IPR026055">
    <property type="entry name" value="FAR"/>
</dbReference>
<organism evidence="7 8">
    <name type="scientific">Ceratina calcarata</name>
    <dbReference type="NCBI Taxonomy" id="156304"/>
    <lineage>
        <taxon>Eukaryota</taxon>
        <taxon>Metazoa</taxon>
        <taxon>Ecdysozoa</taxon>
        <taxon>Arthropoda</taxon>
        <taxon>Hexapoda</taxon>
        <taxon>Insecta</taxon>
        <taxon>Pterygota</taxon>
        <taxon>Neoptera</taxon>
        <taxon>Endopterygota</taxon>
        <taxon>Hymenoptera</taxon>
        <taxon>Apocrita</taxon>
        <taxon>Aculeata</taxon>
        <taxon>Apoidea</taxon>
        <taxon>Anthophila</taxon>
        <taxon>Apidae</taxon>
        <taxon>Ceratina</taxon>
        <taxon>Zadontomerus</taxon>
    </lineage>
</organism>
<feature type="domain" description="Fatty acyl-CoA reductase C-terminal" evidence="5">
    <location>
        <begin position="281"/>
        <end position="372"/>
    </location>
</feature>
<gene>
    <name evidence="8" type="primary">LOC108622291</name>
</gene>
<keyword evidence="2 4" id="KW-0444">Lipid biosynthesis</keyword>
<dbReference type="SUPFAM" id="SSF51735">
    <property type="entry name" value="NAD(P)-binding Rossmann-fold domains"/>
    <property type="match status" value="1"/>
</dbReference>
<evidence type="ECO:0000256" key="1">
    <source>
        <dbReference type="ARBA" id="ARBA00005928"/>
    </source>
</evidence>
<dbReference type="KEGG" id="ccal:108622291"/>
<dbReference type="GO" id="GO:0080019">
    <property type="term" value="F:alcohol-forming very long-chain fatty acyl-CoA reductase activity"/>
    <property type="evidence" value="ECO:0007669"/>
    <property type="project" value="InterPro"/>
</dbReference>
<sequence length="411" mass="45785">MNMALREWYADRELLLTGVTSDLGRALLEKILRSFPKAKVYVIVRSRDGLSKDDRIKNILLSPRCERLKQQDPNALTRVKVLEGNLMYEGFGTTTTSRALLRNVSVVLHAAGPHEKLLQFCQELPRLEAVAAFTSVFQGQGNRISESLEKEHGLDGPVALVRVPLVGPALSEPMPGFVDVLKGPTALMVGAGLALGNAEFQAEIIPIDLAVNTLIAVAWERATAAKSLQGSIVYNATSIDCTWGELIKKSQRGNKKFSYPTFGLRGMTSIAVMYWILVALFEWLPSAFCDTILGLFGAKKRLLEEHRRVRNALRSVESISSRPWSVERTRVFQLQQRLAPTDRDAFPVVTEIDVESYVLCTAAAAKKYCVDETNITLVKIFRLLFLLLIATVLLCAFLSYRHHVPAKHHEL</sequence>
<reference evidence="8" key="1">
    <citation type="submission" date="2025-08" db="UniProtKB">
        <authorList>
            <consortium name="RefSeq"/>
        </authorList>
    </citation>
    <scope>IDENTIFICATION</scope>
    <source>
        <tissue evidence="8">Whole body</tissue>
    </source>
</reference>
<keyword evidence="4" id="KW-1133">Transmembrane helix</keyword>
<comment type="function">
    <text evidence="4">Catalyzes the reduction of fatty acyl-CoA to fatty alcohols.</text>
</comment>
<keyword evidence="4" id="KW-0472">Membrane</keyword>
<evidence type="ECO:0000313" key="8">
    <source>
        <dbReference type="RefSeq" id="XP_017875568.1"/>
    </source>
</evidence>
<evidence type="ECO:0000313" key="7">
    <source>
        <dbReference type="Proteomes" id="UP000694925"/>
    </source>
</evidence>
<keyword evidence="7" id="KW-1185">Reference proteome</keyword>
<dbReference type="GO" id="GO:0102965">
    <property type="term" value="F:alcohol-forming long-chain fatty acyl-CoA reductase activity"/>
    <property type="evidence" value="ECO:0007669"/>
    <property type="project" value="UniProtKB-EC"/>
</dbReference>
<dbReference type="AlphaFoldDB" id="A0AAJ7N3B2"/>
<evidence type="ECO:0000259" key="6">
    <source>
        <dbReference type="Pfam" id="PF07993"/>
    </source>
</evidence>
<dbReference type="GO" id="GO:0035336">
    <property type="term" value="P:long-chain fatty-acyl-CoA metabolic process"/>
    <property type="evidence" value="ECO:0007669"/>
    <property type="project" value="TreeGrafter"/>
</dbReference>
<name>A0AAJ7N3B2_9HYME</name>
<dbReference type="PANTHER" id="PTHR11011">
    <property type="entry name" value="MALE STERILITY PROTEIN 2-RELATED"/>
    <property type="match status" value="1"/>
</dbReference>